<protein>
    <submittedName>
        <fullName evidence="1">Uncharacterized protein</fullName>
    </submittedName>
</protein>
<proteinExistence type="predicted"/>
<reference evidence="1 2" key="1">
    <citation type="journal article" date="2024" name="bioRxiv">
        <title>A reference genome for Trichogramma kaykai: A tiny desert-dwelling parasitoid wasp with competing sex-ratio distorters.</title>
        <authorList>
            <person name="Culotta J."/>
            <person name="Lindsey A.R."/>
        </authorList>
    </citation>
    <scope>NUCLEOTIDE SEQUENCE [LARGE SCALE GENOMIC DNA]</scope>
    <source>
        <strain evidence="1 2">KSX58</strain>
    </source>
</reference>
<dbReference type="AlphaFoldDB" id="A0ABD2XEX0"/>
<organism evidence="1 2">
    <name type="scientific">Trichogramma kaykai</name>
    <dbReference type="NCBI Taxonomy" id="54128"/>
    <lineage>
        <taxon>Eukaryota</taxon>
        <taxon>Metazoa</taxon>
        <taxon>Ecdysozoa</taxon>
        <taxon>Arthropoda</taxon>
        <taxon>Hexapoda</taxon>
        <taxon>Insecta</taxon>
        <taxon>Pterygota</taxon>
        <taxon>Neoptera</taxon>
        <taxon>Endopterygota</taxon>
        <taxon>Hymenoptera</taxon>
        <taxon>Apocrita</taxon>
        <taxon>Proctotrupomorpha</taxon>
        <taxon>Chalcidoidea</taxon>
        <taxon>Trichogrammatidae</taxon>
        <taxon>Trichogramma</taxon>
    </lineage>
</organism>
<dbReference type="Proteomes" id="UP001627154">
    <property type="component" value="Unassembled WGS sequence"/>
</dbReference>
<evidence type="ECO:0000313" key="2">
    <source>
        <dbReference type="Proteomes" id="UP001627154"/>
    </source>
</evidence>
<sequence length="95" mass="10315">MPERFKVTLSTNANNQYQLVRHQQEPATAPNGGDQLQQPLNGTQLEHLVGFNTHPFAGGRDLPRSANTACAAASAAAECQGQRHIVVDNHSPIRF</sequence>
<comment type="caution">
    <text evidence="1">The sequence shown here is derived from an EMBL/GenBank/DDBJ whole genome shotgun (WGS) entry which is preliminary data.</text>
</comment>
<evidence type="ECO:0000313" key="1">
    <source>
        <dbReference type="EMBL" id="KAL3403756.1"/>
    </source>
</evidence>
<name>A0ABD2XEX0_9HYME</name>
<gene>
    <name evidence="1" type="ORF">TKK_003443</name>
</gene>
<keyword evidence="2" id="KW-1185">Reference proteome</keyword>
<dbReference type="EMBL" id="JBJJXI010000028">
    <property type="protein sequence ID" value="KAL3403756.1"/>
    <property type="molecule type" value="Genomic_DNA"/>
</dbReference>
<accession>A0ABD2XEX0</accession>